<dbReference type="PRINTS" id="PR00385">
    <property type="entry name" value="P450"/>
</dbReference>
<dbReference type="Proteomes" id="UP000290289">
    <property type="component" value="Chromosome 1"/>
</dbReference>
<evidence type="ECO:0000256" key="4">
    <source>
        <dbReference type="ARBA" id="ARBA00022723"/>
    </source>
</evidence>
<dbReference type="GO" id="GO:0016705">
    <property type="term" value="F:oxidoreductase activity, acting on paired donors, with incorporation or reduction of molecular oxygen"/>
    <property type="evidence" value="ECO:0007669"/>
    <property type="project" value="InterPro"/>
</dbReference>
<protein>
    <recommendedName>
        <fullName evidence="12">Cytochrome P450</fullName>
    </recommendedName>
</protein>
<keyword evidence="3 8" id="KW-0349">Heme</keyword>
<dbReference type="STRING" id="3750.A0A498KMZ9"/>
<dbReference type="PRINTS" id="PR00463">
    <property type="entry name" value="EP450I"/>
</dbReference>
<evidence type="ECO:0000256" key="8">
    <source>
        <dbReference type="PIRSR" id="PIRSR602401-1"/>
    </source>
</evidence>
<dbReference type="Pfam" id="PF00067">
    <property type="entry name" value="p450"/>
    <property type="match status" value="1"/>
</dbReference>
<evidence type="ECO:0000256" key="6">
    <source>
        <dbReference type="ARBA" id="ARBA00023004"/>
    </source>
</evidence>
<dbReference type="InterPro" id="IPR002401">
    <property type="entry name" value="Cyt_P450_E_grp-I"/>
</dbReference>
<evidence type="ECO:0000313" key="10">
    <source>
        <dbReference type="EMBL" id="RXI08521.1"/>
    </source>
</evidence>
<accession>A0A498KMZ9</accession>
<comment type="cofactor">
    <cofactor evidence="1 8">
        <name>heme</name>
        <dbReference type="ChEBI" id="CHEBI:30413"/>
    </cofactor>
</comment>
<feature type="binding site" description="axial binding residue" evidence="8">
    <location>
        <position position="607"/>
    </location>
    <ligand>
        <name>heme</name>
        <dbReference type="ChEBI" id="CHEBI:30413"/>
    </ligand>
    <ligandPart>
        <name>Fe</name>
        <dbReference type="ChEBI" id="CHEBI:18248"/>
    </ligandPart>
</feature>
<dbReference type="GO" id="GO:0005506">
    <property type="term" value="F:iron ion binding"/>
    <property type="evidence" value="ECO:0007669"/>
    <property type="project" value="InterPro"/>
</dbReference>
<comment type="similarity">
    <text evidence="2">Belongs to the cytochrome P450 family.</text>
</comment>
<feature type="transmembrane region" description="Helical" evidence="9">
    <location>
        <begin position="6"/>
        <end position="26"/>
    </location>
</feature>
<dbReference type="SUPFAM" id="SSF48264">
    <property type="entry name" value="Cytochrome P450"/>
    <property type="match status" value="2"/>
</dbReference>
<dbReference type="AlphaFoldDB" id="A0A498KMZ9"/>
<keyword evidence="6 8" id="KW-0408">Iron</keyword>
<keyword evidence="4 8" id="KW-0479">Metal-binding</keyword>
<dbReference type="GO" id="GO:0004497">
    <property type="term" value="F:monooxygenase activity"/>
    <property type="evidence" value="ECO:0007669"/>
    <property type="project" value="UniProtKB-KW"/>
</dbReference>
<keyword evidence="9" id="KW-0472">Membrane</keyword>
<dbReference type="GO" id="GO:0020037">
    <property type="term" value="F:heme binding"/>
    <property type="evidence" value="ECO:0007669"/>
    <property type="project" value="InterPro"/>
</dbReference>
<name>A0A498KMZ9_MALDO</name>
<reference evidence="10 11" key="1">
    <citation type="submission" date="2018-10" db="EMBL/GenBank/DDBJ databases">
        <title>A high-quality apple genome assembly.</title>
        <authorList>
            <person name="Hu J."/>
        </authorList>
    </citation>
    <scope>NUCLEOTIDE SEQUENCE [LARGE SCALE GENOMIC DNA]</scope>
    <source>
        <strain evidence="11">cv. HFTH1</strain>
        <tissue evidence="10">Young leaf</tissue>
    </source>
</reference>
<keyword evidence="9" id="KW-1133">Transmembrane helix</keyword>
<keyword evidence="7" id="KW-0503">Monooxygenase</keyword>
<sequence>MDVLSFALPPPIAISLAAVILTALVIRSRARSLKFLKHPHQLPEAAPLHDPMTEFAHKQKTYRAYNVLIDNVTDPANVEYILKTNFANHGKGWYHYGILSDVLGDRIFAVDGEKWLHQKKVSSNELTTKIMKDFSSTVFKTHAAKLARIISEAATCNKAIEIQERKRDGISGGGNWGSTIFGLIPTRRKERRMDELHHYMTEFEHKHRTYRAYNVLIDYVVTTDPANVEYILKTNFANYGKVHLKEVPIPDLLQGWYHYGILSDLLGDGIFAVDGEKWLHQKKVSSNELTTKIVKDFSSTVFKTNAVKLARIISEAATCNKAIEIQELFMKATLDSIVKILLGIELDTMDGTNEEGTRFAHAFDVANEMTIYRYVDFSWKIKRFLNIGSEALLRKNIKVIDQFVYNLIKIKIETDNLSEDELLALKKQDIISRLLESQETDPKYLRDLILCLISAGRDTTASTLTWFIYMLCKHPHIQEKVAQEVREATNLEDSSCIDEVAASLTEEALEKMQYLHAALSETLRLYPAVPLNTKVCLADDTWPDGFSVKKGNFVGYHVYGMGRMKYLWGDDAKEFRPERWLNENGLFQQESPFKFTAFNVQAGPRICIGKDFAYRQTKLICAVLLGCYKFKLSEEKKVAHYLTKISFHIDGGLYVHASPRP</sequence>
<comment type="caution">
    <text evidence="10">The sequence shown here is derived from an EMBL/GenBank/DDBJ whole genome shotgun (WGS) entry which is preliminary data.</text>
</comment>
<dbReference type="InterPro" id="IPR036396">
    <property type="entry name" value="Cyt_P450_sf"/>
</dbReference>
<gene>
    <name evidence="10" type="ORF">DVH24_022665</name>
</gene>
<dbReference type="CDD" id="cd11064">
    <property type="entry name" value="CYP86A"/>
    <property type="match status" value="1"/>
</dbReference>
<evidence type="ECO:0000256" key="9">
    <source>
        <dbReference type="SAM" id="Phobius"/>
    </source>
</evidence>
<dbReference type="Gene3D" id="1.10.630.10">
    <property type="entry name" value="Cytochrome P450"/>
    <property type="match status" value="2"/>
</dbReference>
<evidence type="ECO:0008006" key="12">
    <source>
        <dbReference type="Google" id="ProtNLM"/>
    </source>
</evidence>
<dbReference type="InterPro" id="IPR001128">
    <property type="entry name" value="Cyt_P450"/>
</dbReference>
<keyword evidence="11" id="KW-1185">Reference proteome</keyword>
<organism evidence="10 11">
    <name type="scientific">Malus domestica</name>
    <name type="common">Apple</name>
    <name type="synonym">Pyrus malus</name>
    <dbReference type="NCBI Taxonomy" id="3750"/>
    <lineage>
        <taxon>Eukaryota</taxon>
        <taxon>Viridiplantae</taxon>
        <taxon>Streptophyta</taxon>
        <taxon>Embryophyta</taxon>
        <taxon>Tracheophyta</taxon>
        <taxon>Spermatophyta</taxon>
        <taxon>Magnoliopsida</taxon>
        <taxon>eudicotyledons</taxon>
        <taxon>Gunneridae</taxon>
        <taxon>Pentapetalae</taxon>
        <taxon>rosids</taxon>
        <taxon>fabids</taxon>
        <taxon>Rosales</taxon>
        <taxon>Rosaceae</taxon>
        <taxon>Amygdaloideae</taxon>
        <taxon>Maleae</taxon>
        <taxon>Malus</taxon>
    </lineage>
</organism>
<evidence type="ECO:0000313" key="11">
    <source>
        <dbReference type="Proteomes" id="UP000290289"/>
    </source>
</evidence>
<keyword evidence="9" id="KW-0812">Transmembrane</keyword>
<evidence type="ECO:0000256" key="5">
    <source>
        <dbReference type="ARBA" id="ARBA00023002"/>
    </source>
</evidence>
<dbReference type="PANTHER" id="PTHR24296">
    <property type="entry name" value="CYTOCHROME P450"/>
    <property type="match status" value="1"/>
</dbReference>
<keyword evidence="5" id="KW-0560">Oxidoreductase</keyword>
<dbReference type="EMBL" id="RDQH01000327">
    <property type="protein sequence ID" value="RXI08521.1"/>
    <property type="molecule type" value="Genomic_DNA"/>
</dbReference>
<evidence type="ECO:0000256" key="3">
    <source>
        <dbReference type="ARBA" id="ARBA00022617"/>
    </source>
</evidence>
<evidence type="ECO:0000256" key="1">
    <source>
        <dbReference type="ARBA" id="ARBA00001971"/>
    </source>
</evidence>
<evidence type="ECO:0000256" key="2">
    <source>
        <dbReference type="ARBA" id="ARBA00010617"/>
    </source>
</evidence>
<proteinExistence type="inferred from homology"/>
<evidence type="ECO:0000256" key="7">
    <source>
        <dbReference type="ARBA" id="ARBA00023033"/>
    </source>
</evidence>